<organism evidence="1 2">
    <name type="scientific">Frondihabitans peucedani</name>
    <dbReference type="NCBI Taxonomy" id="598626"/>
    <lineage>
        <taxon>Bacteria</taxon>
        <taxon>Bacillati</taxon>
        <taxon>Actinomycetota</taxon>
        <taxon>Actinomycetes</taxon>
        <taxon>Micrococcales</taxon>
        <taxon>Microbacteriaceae</taxon>
        <taxon>Frondihabitans</taxon>
    </lineage>
</organism>
<evidence type="ECO:0000313" key="2">
    <source>
        <dbReference type="Proteomes" id="UP001501594"/>
    </source>
</evidence>
<proteinExistence type="predicted"/>
<dbReference type="EMBL" id="BAABAU010000001">
    <property type="protein sequence ID" value="GAA4264949.1"/>
    <property type="molecule type" value="Genomic_DNA"/>
</dbReference>
<comment type="caution">
    <text evidence="1">The sequence shown here is derived from an EMBL/GenBank/DDBJ whole genome shotgun (WGS) entry which is preliminary data.</text>
</comment>
<accession>A0ABP8DYG3</accession>
<dbReference type="Proteomes" id="UP001501594">
    <property type="component" value="Unassembled WGS sequence"/>
</dbReference>
<gene>
    <name evidence="1" type="ORF">GCM10022256_05610</name>
</gene>
<evidence type="ECO:0000313" key="1">
    <source>
        <dbReference type="EMBL" id="GAA4264949.1"/>
    </source>
</evidence>
<sequence length="87" mass="8461">MSGSVSQTGPFKMLGDAAAAACEGDSCLLPGAVVSVEPLDGVAEIEADVIDVDSVDIDSVDIEPSPAEAAAASARAVTAALDEGASL</sequence>
<name>A0ABP8DYG3_9MICO</name>
<protein>
    <submittedName>
        <fullName evidence="1">Uncharacterized protein</fullName>
    </submittedName>
</protein>
<reference evidence="2" key="1">
    <citation type="journal article" date="2019" name="Int. J. Syst. Evol. Microbiol.">
        <title>The Global Catalogue of Microorganisms (GCM) 10K type strain sequencing project: providing services to taxonomists for standard genome sequencing and annotation.</title>
        <authorList>
            <consortium name="The Broad Institute Genomics Platform"/>
            <consortium name="The Broad Institute Genome Sequencing Center for Infectious Disease"/>
            <person name="Wu L."/>
            <person name="Ma J."/>
        </authorList>
    </citation>
    <scope>NUCLEOTIDE SEQUENCE [LARGE SCALE GENOMIC DNA]</scope>
    <source>
        <strain evidence="2">JCM 17442</strain>
    </source>
</reference>
<keyword evidence="2" id="KW-1185">Reference proteome</keyword>